<dbReference type="AlphaFoldDB" id="A0A838A9I2"/>
<dbReference type="EMBL" id="JACCKD010000002">
    <property type="protein sequence ID" value="MBA0125359.1"/>
    <property type="molecule type" value="Genomic_DNA"/>
</dbReference>
<protein>
    <recommendedName>
        <fullName evidence="8">Abasic site processing protein</fullName>
        <ecNumber evidence="8">3.4.-.-</ecNumber>
    </recommendedName>
</protein>
<evidence type="ECO:0000256" key="8">
    <source>
        <dbReference type="RuleBase" id="RU364100"/>
    </source>
</evidence>
<dbReference type="GO" id="GO:0006508">
    <property type="term" value="P:proteolysis"/>
    <property type="evidence" value="ECO:0007669"/>
    <property type="project" value="UniProtKB-KW"/>
</dbReference>
<dbReference type="EC" id="3.4.-.-" evidence="8"/>
<keyword evidence="2 8" id="KW-0645">Protease</keyword>
<evidence type="ECO:0000256" key="1">
    <source>
        <dbReference type="ARBA" id="ARBA00008136"/>
    </source>
</evidence>
<keyword evidence="5" id="KW-0190">Covalent protein-DNA linkage</keyword>
<evidence type="ECO:0000256" key="7">
    <source>
        <dbReference type="ARBA" id="ARBA00023239"/>
    </source>
</evidence>
<dbReference type="Pfam" id="PF02586">
    <property type="entry name" value="SRAP"/>
    <property type="match status" value="1"/>
</dbReference>
<comment type="caution">
    <text evidence="9">The sequence shown here is derived from an EMBL/GenBank/DDBJ whole genome shotgun (WGS) entry which is preliminary data.</text>
</comment>
<keyword evidence="7" id="KW-0456">Lyase</keyword>
<keyword evidence="3" id="KW-0227">DNA damage</keyword>
<keyword evidence="10" id="KW-1185">Reference proteome</keyword>
<comment type="similarity">
    <text evidence="1 8">Belongs to the SOS response-associated peptidase family.</text>
</comment>
<organism evidence="9 10">
    <name type="scientific">Haloechinothrix aidingensis</name>
    <dbReference type="NCBI Taxonomy" id="2752311"/>
    <lineage>
        <taxon>Bacteria</taxon>
        <taxon>Bacillati</taxon>
        <taxon>Actinomycetota</taxon>
        <taxon>Actinomycetes</taxon>
        <taxon>Pseudonocardiales</taxon>
        <taxon>Pseudonocardiaceae</taxon>
        <taxon>Haloechinothrix</taxon>
    </lineage>
</organism>
<evidence type="ECO:0000256" key="2">
    <source>
        <dbReference type="ARBA" id="ARBA00022670"/>
    </source>
</evidence>
<gene>
    <name evidence="9" type="ORF">H0B56_07375</name>
</gene>
<dbReference type="InterPro" id="IPR036590">
    <property type="entry name" value="SRAP-like"/>
</dbReference>
<sequence>MCGRYAATKDPATIAREFDALDEVTDTEAAPGPSYNVAPTRPVTTVVRRHPRAEDGTVLTTEAASRRVRGMVWGLVPSWAKDPSIGQRMINARAETVATKPAFRKAVARRRCLVPADGWFEWLRGSGEGRRPAKQPYYMTARDGTSLAFAGIWETWRDPELPSTASPTVTCSVLTTDAVGALADIHHRMPLLMPPHLWDEWLDPDSGDVAELLAPPAADVVERLEIRPVSERVGNVRNNGPELIERIDVDGAQQRAQQHAQQQVPLFDTGGTGMP</sequence>
<keyword evidence="6" id="KW-0238">DNA-binding</keyword>
<evidence type="ECO:0000256" key="5">
    <source>
        <dbReference type="ARBA" id="ARBA00023124"/>
    </source>
</evidence>
<dbReference type="GO" id="GO:0016829">
    <property type="term" value="F:lyase activity"/>
    <property type="evidence" value="ECO:0007669"/>
    <property type="project" value="UniProtKB-KW"/>
</dbReference>
<dbReference type="Proteomes" id="UP000582974">
    <property type="component" value="Unassembled WGS sequence"/>
</dbReference>
<dbReference type="SUPFAM" id="SSF143081">
    <property type="entry name" value="BB1717-like"/>
    <property type="match status" value="1"/>
</dbReference>
<accession>A0A838A9I2</accession>
<evidence type="ECO:0000313" key="10">
    <source>
        <dbReference type="Proteomes" id="UP000582974"/>
    </source>
</evidence>
<dbReference type="PANTHER" id="PTHR13604:SF0">
    <property type="entry name" value="ABASIC SITE PROCESSING PROTEIN HMCES"/>
    <property type="match status" value="1"/>
</dbReference>
<dbReference type="GO" id="GO:0106300">
    <property type="term" value="P:protein-DNA covalent cross-linking repair"/>
    <property type="evidence" value="ECO:0007669"/>
    <property type="project" value="InterPro"/>
</dbReference>
<dbReference type="InterPro" id="IPR003738">
    <property type="entry name" value="SRAP"/>
</dbReference>
<dbReference type="Gene3D" id="3.90.1680.10">
    <property type="entry name" value="SOS response associated peptidase-like"/>
    <property type="match status" value="1"/>
</dbReference>
<proteinExistence type="inferred from homology"/>
<evidence type="ECO:0000256" key="6">
    <source>
        <dbReference type="ARBA" id="ARBA00023125"/>
    </source>
</evidence>
<dbReference type="PANTHER" id="PTHR13604">
    <property type="entry name" value="DC12-RELATED"/>
    <property type="match status" value="1"/>
</dbReference>
<keyword evidence="4 8" id="KW-0378">Hydrolase</keyword>
<dbReference type="RefSeq" id="WP_180892159.1">
    <property type="nucleotide sequence ID" value="NZ_JACCKD010000002.1"/>
</dbReference>
<evidence type="ECO:0000313" key="9">
    <source>
        <dbReference type="EMBL" id="MBA0125359.1"/>
    </source>
</evidence>
<dbReference type="GO" id="GO:0003697">
    <property type="term" value="F:single-stranded DNA binding"/>
    <property type="evidence" value="ECO:0007669"/>
    <property type="project" value="InterPro"/>
</dbReference>
<dbReference type="GO" id="GO:0008233">
    <property type="term" value="F:peptidase activity"/>
    <property type="evidence" value="ECO:0007669"/>
    <property type="project" value="UniProtKB-KW"/>
</dbReference>
<evidence type="ECO:0000256" key="4">
    <source>
        <dbReference type="ARBA" id="ARBA00022801"/>
    </source>
</evidence>
<evidence type="ECO:0000256" key="3">
    <source>
        <dbReference type="ARBA" id="ARBA00022763"/>
    </source>
</evidence>
<name>A0A838A9I2_9PSEU</name>
<reference evidence="9 10" key="1">
    <citation type="submission" date="2020-07" db="EMBL/GenBank/DDBJ databases">
        <title>Genome of Haloechinothrix sp.</title>
        <authorList>
            <person name="Tang S.-K."/>
            <person name="Yang L."/>
            <person name="Zhu W.-Y."/>
        </authorList>
    </citation>
    <scope>NUCLEOTIDE SEQUENCE [LARGE SCALE GENOMIC DNA]</scope>
    <source>
        <strain evidence="9 10">YIM 98757</strain>
    </source>
</reference>